<accession>A0A9D4IMH4</accession>
<dbReference type="Proteomes" id="UP000828390">
    <property type="component" value="Unassembled WGS sequence"/>
</dbReference>
<evidence type="ECO:0000313" key="2">
    <source>
        <dbReference type="Proteomes" id="UP000828390"/>
    </source>
</evidence>
<protein>
    <submittedName>
        <fullName evidence="1">Uncharacterized protein</fullName>
    </submittedName>
</protein>
<proteinExistence type="predicted"/>
<reference evidence="1" key="1">
    <citation type="journal article" date="2019" name="bioRxiv">
        <title>The Genome of the Zebra Mussel, Dreissena polymorpha: A Resource for Invasive Species Research.</title>
        <authorList>
            <person name="McCartney M.A."/>
            <person name="Auch B."/>
            <person name="Kono T."/>
            <person name="Mallez S."/>
            <person name="Zhang Y."/>
            <person name="Obille A."/>
            <person name="Becker A."/>
            <person name="Abrahante J.E."/>
            <person name="Garbe J."/>
            <person name="Badalamenti J.P."/>
            <person name="Herman A."/>
            <person name="Mangelson H."/>
            <person name="Liachko I."/>
            <person name="Sullivan S."/>
            <person name="Sone E.D."/>
            <person name="Koren S."/>
            <person name="Silverstein K.A.T."/>
            <person name="Beckman K.B."/>
            <person name="Gohl D.M."/>
        </authorList>
    </citation>
    <scope>NUCLEOTIDE SEQUENCE</scope>
    <source>
        <strain evidence="1">Duluth1</strain>
        <tissue evidence="1">Whole animal</tissue>
    </source>
</reference>
<name>A0A9D4IMH4_DREPO</name>
<keyword evidence="2" id="KW-1185">Reference proteome</keyword>
<gene>
    <name evidence="1" type="ORF">DPMN_179600</name>
</gene>
<reference evidence="1" key="2">
    <citation type="submission" date="2020-11" db="EMBL/GenBank/DDBJ databases">
        <authorList>
            <person name="McCartney M.A."/>
            <person name="Auch B."/>
            <person name="Kono T."/>
            <person name="Mallez S."/>
            <person name="Becker A."/>
            <person name="Gohl D.M."/>
            <person name="Silverstein K.A.T."/>
            <person name="Koren S."/>
            <person name="Bechman K.B."/>
            <person name="Herman A."/>
            <person name="Abrahante J.E."/>
            <person name="Garbe J."/>
        </authorList>
    </citation>
    <scope>NUCLEOTIDE SEQUENCE</scope>
    <source>
        <strain evidence="1">Duluth1</strain>
        <tissue evidence="1">Whole animal</tissue>
    </source>
</reference>
<organism evidence="1 2">
    <name type="scientific">Dreissena polymorpha</name>
    <name type="common">Zebra mussel</name>
    <name type="synonym">Mytilus polymorpha</name>
    <dbReference type="NCBI Taxonomy" id="45954"/>
    <lineage>
        <taxon>Eukaryota</taxon>
        <taxon>Metazoa</taxon>
        <taxon>Spiralia</taxon>
        <taxon>Lophotrochozoa</taxon>
        <taxon>Mollusca</taxon>
        <taxon>Bivalvia</taxon>
        <taxon>Autobranchia</taxon>
        <taxon>Heteroconchia</taxon>
        <taxon>Euheterodonta</taxon>
        <taxon>Imparidentia</taxon>
        <taxon>Neoheterodontei</taxon>
        <taxon>Myida</taxon>
        <taxon>Dreissenoidea</taxon>
        <taxon>Dreissenidae</taxon>
        <taxon>Dreissena</taxon>
    </lineage>
</organism>
<evidence type="ECO:0000313" key="1">
    <source>
        <dbReference type="EMBL" id="KAH3778147.1"/>
    </source>
</evidence>
<dbReference type="EMBL" id="JAIWYP010000009">
    <property type="protein sequence ID" value="KAH3778147.1"/>
    <property type="molecule type" value="Genomic_DNA"/>
</dbReference>
<comment type="caution">
    <text evidence="1">The sequence shown here is derived from an EMBL/GenBank/DDBJ whole genome shotgun (WGS) entry which is preliminary data.</text>
</comment>
<dbReference type="AlphaFoldDB" id="A0A9D4IMH4"/>
<sequence>MTQNLLKGIIGTHIYIGNLELRHSFFLGCLDKVNKVSIQQQGSHGFDPHYGSVLKISLKDTNCWFYPGNRLLSDSMILRFLMQSS</sequence>